<comment type="caution">
    <text evidence="2">The sequence shown here is derived from an EMBL/GenBank/DDBJ whole genome shotgun (WGS) entry which is preliminary data.</text>
</comment>
<proteinExistence type="predicted"/>
<evidence type="ECO:0000256" key="1">
    <source>
        <dbReference type="SAM" id="SignalP"/>
    </source>
</evidence>
<keyword evidence="1" id="KW-0732">Signal</keyword>
<accession>A0A2I1DG92</accession>
<keyword evidence="3" id="KW-1185">Reference proteome</keyword>
<feature type="chain" id="PRO_5014168224" evidence="1">
    <location>
        <begin position="24"/>
        <end position="167"/>
    </location>
</feature>
<organism evidence="2 3">
    <name type="scientific">Aspergillus campestris (strain IBT 28561)</name>
    <dbReference type="NCBI Taxonomy" id="1392248"/>
    <lineage>
        <taxon>Eukaryota</taxon>
        <taxon>Fungi</taxon>
        <taxon>Dikarya</taxon>
        <taxon>Ascomycota</taxon>
        <taxon>Pezizomycotina</taxon>
        <taxon>Eurotiomycetes</taxon>
        <taxon>Eurotiomycetidae</taxon>
        <taxon>Eurotiales</taxon>
        <taxon>Aspergillaceae</taxon>
        <taxon>Aspergillus</taxon>
        <taxon>Aspergillus subgen. Circumdati</taxon>
    </lineage>
</organism>
<dbReference type="EMBL" id="MSFM01000001">
    <property type="protein sequence ID" value="PKY08889.1"/>
    <property type="molecule type" value="Genomic_DNA"/>
</dbReference>
<gene>
    <name evidence="2" type="ORF">P168DRAFT_286962</name>
</gene>
<dbReference type="AlphaFoldDB" id="A0A2I1DG92"/>
<sequence length="167" mass="18735">MRSVQFLLLLGSIVSILVPACQCLLSTNCMRTRVRECTATALHTLSTYLYYMQSALRHGQIMRHVHSQKSKALASMPPQPRGYRYQKGLTRSWSKENIGHPHSHTEPPFFLTLSSFHAAFLKQDCMLYELKPQGSGIVGICWSADPSRTIGLPSKRKNVLILNGTSC</sequence>
<evidence type="ECO:0000313" key="3">
    <source>
        <dbReference type="Proteomes" id="UP000234254"/>
    </source>
</evidence>
<name>A0A2I1DG92_ASPC2</name>
<reference evidence="2" key="1">
    <citation type="submission" date="2016-12" db="EMBL/GenBank/DDBJ databases">
        <title>The genomes of Aspergillus section Nigri reveals drivers in fungal speciation.</title>
        <authorList>
            <consortium name="DOE Joint Genome Institute"/>
            <person name="Vesth T.C."/>
            <person name="Nybo J."/>
            <person name="Theobald S."/>
            <person name="Brandl J."/>
            <person name="Frisvad J.C."/>
            <person name="Nielsen K.F."/>
            <person name="Lyhne E.K."/>
            <person name="Kogle M.E."/>
            <person name="Kuo A."/>
            <person name="Riley R."/>
            <person name="Clum A."/>
            <person name="Nolan M."/>
            <person name="Lipzen A."/>
            <person name="Salamov A."/>
            <person name="Henrissat B."/>
            <person name="Wiebenga A."/>
            <person name="De vries R.P."/>
            <person name="Grigoriev I.V."/>
            <person name="Mortensen U.H."/>
            <person name="Andersen M.R."/>
            <person name="Baker S.E."/>
        </authorList>
    </citation>
    <scope>NUCLEOTIDE SEQUENCE</scope>
    <source>
        <strain evidence="2">IBT 28561</strain>
    </source>
</reference>
<feature type="signal peptide" evidence="1">
    <location>
        <begin position="1"/>
        <end position="23"/>
    </location>
</feature>
<evidence type="ECO:0000313" key="2">
    <source>
        <dbReference type="EMBL" id="PKY08889.1"/>
    </source>
</evidence>
<dbReference type="RefSeq" id="XP_024697483.1">
    <property type="nucleotide sequence ID" value="XM_024836467.1"/>
</dbReference>
<dbReference type="Proteomes" id="UP000234254">
    <property type="component" value="Unassembled WGS sequence"/>
</dbReference>
<protein>
    <submittedName>
        <fullName evidence="2">Uncharacterized protein</fullName>
    </submittedName>
</protein>
<dbReference type="VEuPathDB" id="FungiDB:P168DRAFT_286962"/>
<dbReference type="GeneID" id="36543991"/>